<dbReference type="RefSeq" id="WP_184753598.1">
    <property type="nucleotide sequence ID" value="NZ_BAABEK010000020.1"/>
</dbReference>
<evidence type="ECO:0000313" key="2">
    <source>
        <dbReference type="Proteomes" id="UP000534286"/>
    </source>
</evidence>
<protein>
    <recommendedName>
        <fullName evidence="3">RloB-like protein</fullName>
    </recommendedName>
</protein>
<dbReference type="Proteomes" id="UP000534286">
    <property type="component" value="Unassembled WGS sequence"/>
</dbReference>
<accession>A0A7W7W8K4</accession>
<dbReference type="AlphaFoldDB" id="A0A7W7W8K4"/>
<evidence type="ECO:0008006" key="3">
    <source>
        <dbReference type="Google" id="ProtNLM"/>
    </source>
</evidence>
<comment type="caution">
    <text evidence="1">The sequence shown here is derived from an EMBL/GenBank/DDBJ whole genome shotgun (WGS) entry which is preliminary data.</text>
</comment>
<proteinExistence type="predicted"/>
<dbReference type="InterPro" id="IPR025591">
    <property type="entry name" value="RloB"/>
</dbReference>
<sequence>MSPQTKKPTRVNTETSLTWRGYGTKEERSSFLIVCEGPTEKGYFSGMRSRRGPQIEVDIAKGDHLAAIRYAVSRVSDEYDAVWCVQDTELDSTLTAAMRSEARKGNGKVNLALSTPCFELWLILHRTDYARPFQSADAAKKKLKKIFPSWSERNTRFSDFVDGVDAACDRARRLDPDGKEQLKNPSSNVWQLMAVLQADSKQADPDPSCA</sequence>
<reference evidence="1 2" key="1">
    <citation type="submission" date="2020-08" db="EMBL/GenBank/DDBJ databases">
        <title>Sequencing the genomes of 1000 actinobacteria strains.</title>
        <authorList>
            <person name="Klenk H.-P."/>
        </authorList>
    </citation>
    <scope>NUCLEOTIDE SEQUENCE [LARGE SCALE GENOMIC DNA]</scope>
    <source>
        <strain evidence="1 2">DSM 43023</strain>
    </source>
</reference>
<dbReference type="Pfam" id="PF13707">
    <property type="entry name" value="RloB"/>
    <property type="match status" value="1"/>
</dbReference>
<dbReference type="EMBL" id="JACHJU010000001">
    <property type="protein sequence ID" value="MBB4937184.1"/>
    <property type="molecule type" value="Genomic_DNA"/>
</dbReference>
<organism evidence="1 2">
    <name type="scientific">Streptosporangium album</name>
    <dbReference type="NCBI Taxonomy" id="47479"/>
    <lineage>
        <taxon>Bacteria</taxon>
        <taxon>Bacillati</taxon>
        <taxon>Actinomycetota</taxon>
        <taxon>Actinomycetes</taxon>
        <taxon>Streptosporangiales</taxon>
        <taxon>Streptosporangiaceae</taxon>
        <taxon>Streptosporangium</taxon>
    </lineage>
</organism>
<keyword evidence="2" id="KW-1185">Reference proteome</keyword>
<evidence type="ECO:0000313" key="1">
    <source>
        <dbReference type="EMBL" id="MBB4937184.1"/>
    </source>
</evidence>
<name>A0A7W7W8K4_9ACTN</name>
<gene>
    <name evidence="1" type="ORF">FHR32_001489</name>
</gene>